<dbReference type="InterPro" id="IPR029070">
    <property type="entry name" value="Chitinase_insertion_sf"/>
</dbReference>
<dbReference type="PROSITE" id="PS50011">
    <property type="entry name" value="PROTEIN_KINASE_DOM"/>
    <property type="match status" value="1"/>
</dbReference>
<keyword evidence="11" id="KW-0812">Transmembrane</keyword>
<dbReference type="GO" id="GO:0005524">
    <property type="term" value="F:ATP binding"/>
    <property type="evidence" value="ECO:0007669"/>
    <property type="project" value="UniProtKB-KW"/>
</dbReference>
<evidence type="ECO:0000256" key="7">
    <source>
        <dbReference type="ARBA" id="ARBA00022801"/>
    </source>
</evidence>
<proteinExistence type="inferred from homology"/>
<name>A0A7C9EP27_OPUST</name>
<evidence type="ECO:0000256" key="6">
    <source>
        <dbReference type="ARBA" id="ARBA00022777"/>
    </source>
</evidence>
<feature type="transmembrane region" description="Helical" evidence="11">
    <location>
        <begin position="275"/>
        <end position="296"/>
    </location>
</feature>
<organism evidence="14">
    <name type="scientific">Opuntia streptacantha</name>
    <name type="common">Prickly pear cactus</name>
    <name type="synonym">Opuntia cardona</name>
    <dbReference type="NCBI Taxonomy" id="393608"/>
    <lineage>
        <taxon>Eukaryota</taxon>
        <taxon>Viridiplantae</taxon>
        <taxon>Streptophyta</taxon>
        <taxon>Embryophyta</taxon>
        <taxon>Tracheophyta</taxon>
        <taxon>Spermatophyta</taxon>
        <taxon>Magnoliopsida</taxon>
        <taxon>eudicotyledons</taxon>
        <taxon>Gunneridae</taxon>
        <taxon>Pentapetalae</taxon>
        <taxon>Caryophyllales</taxon>
        <taxon>Cactineae</taxon>
        <taxon>Cactaceae</taxon>
        <taxon>Opuntioideae</taxon>
        <taxon>Opuntia</taxon>
    </lineage>
</organism>
<dbReference type="GO" id="GO:0005975">
    <property type="term" value="P:carbohydrate metabolic process"/>
    <property type="evidence" value="ECO:0007669"/>
    <property type="project" value="InterPro"/>
</dbReference>
<evidence type="ECO:0000256" key="11">
    <source>
        <dbReference type="SAM" id="Phobius"/>
    </source>
</evidence>
<dbReference type="InterPro" id="IPR001223">
    <property type="entry name" value="Glyco_hydro18_cat"/>
</dbReference>
<keyword evidence="3" id="KW-0808">Transferase</keyword>
<evidence type="ECO:0000259" key="13">
    <source>
        <dbReference type="PROSITE" id="PS51910"/>
    </source>
</evidence>
<dbReference type="FunFam" id="3.10.50.10:FF:000003">
    <property type="entry name" value="Class V chitinase CHIT5b"/>
    <property type="match status" value="1"/>
</dbReference>
<dbReference type="PANTHER" id="PTHR27002:SF851">
    <property type="entry name" value="G-TYPE LECTIN S-RECEPTOR-LIKE SERINE_THREONINE-PROTEIN KINASE SD1-1"/>
    <property type="match status" value="1"/>
</dbReference>
<sequence>MSMINNSSSRNSFIKSSIETATMYGFGGLDICLFRPNTTSDSLNMAALFHEWRSAVDSHYRSNNTKLILSMCAYYLPINTIANNVTVSYPVDSIQKNFDLVNIVTFDYFVPLKDKFAHPHAALYDPDHPNISTDYAIRQWIDKGLSAEKILIGLPYHGWAWELLNPKENQIGALTAGPAITPDGSVGYKGIKGYVQSYKAEVMYNSAYVENYCSFASLWVGFDDVDAIRAKVSYAREKGLGGYFAFQVANDENWILSRAAAQIEGENRSNLKRKFLIKVLVPLAFFACLVILTYSFRTTLLSYAKKYKIQCGCCSNRTWRDSNLDSLNSTSRDIYVGTLTTDVQKVSSKSPDLKVFKFVDISAATNNFSCHNKLGEGGYGPVYKGKLRAGQEIAVKRLSKTSRQGYEEFKNEVMLTARLQHVNLVKVIGFCMEREEKMLIYEYLPNKSLDSFIFVIHGIQIL</sequence>
<dbReference type="SUPFAM" id="SSF51445">
    <property type="entry name" value="(Trans)glycosidases"/>
    <property type="match status" value="1"/>
</dbReference>
<comment type="similarity">
    <text evidence="1">Belongs to the glycosyl hydrolase 18 family. Chitinase class V subfamily.</text>
</comment>
<evidence type="ECO:0000256" key="8">
    <source>
        <dbReference type="ARBA" id="ARBA00022840"/>
    </source>
</evidence>
<dbReference type="Gene3D" id="3.30.200.20">
    <property type="entry name" value="Phosphorylase Kinase, domain 1"/>
    <property type="match status" value="1"/>
</dbReference>
<keyword evidence="11" id="KW-1133">Transmembrane helix</keyword>
<dbReference type="GO" id="GO:0016798">
    <property type="term" value="F:hydrolase activity, acting on glycosyl bonds"/>
    <property type="evidence" value="ECO:0007669"/>
    <property type="project" value="UniProtKB-KW"/>
</dbReference>
<dbReference type="EMBL" id="GISG01249074">
    <property type="protein sequence ID" value="MBA4670926.1"/>
    <property type="molecule type" value="Transcribed_RNA"/>
</dbReference>
<dbReference type="GO" id="GO:0004674">
    <property type="term" value="F:protein serine/threonine kinase activity"/>
    <property type="evidence" value="ECO:0007669"/>
    <property type="project" value="UniProtKB-KW"/>
</dbReference>
<evidence type="ECO:0000313" key="14">
    <source>
        <dbReference type="EMBL" id="MBA4670926.1"/>
    </source>
</evidence>
<evidence type="ECO:0000256" key="10">
    <source>
        <dbReference type="ARBA" id="ARBA00023295"/>
    </source>
</evidence>
<keyword evidence="5" id="KW-0547">Nucleotide-binding</keyword>
<dbReference type="GO" id="GO:0005886">
    <property type="term" value="C:plasma membrane"/>
    <property type="evidence" value="ECO:0007669"/>
    <property type="project" value="TreeGrafter"/>
</dbReference>
<accession>A0A7C9EP27</accession>
<keyword evidence="8" id="KW-0067">ATP-binding</keyword>
<dbReference type="Pfam" id="PF00704">
    <property type="entry name" value="Glyco_hydro_18"/>
    <property type="match status" value="1"/>
</dbReference>
<protein>
    <submittedName>
        <fullName evidence="14">Uncharacterized protein</fullName>
    </submittedName>
</protein>
<dbReference type="InterPro" id="IPR017853">
    <property type="entry name" value="GH"/>
</dbReference>
<evidence type="ECO:0000256" key="4">
    <source>
        <dbReference type="ARBA" id="ARBA00022729"/>
    </source>
</evidence>
<evidence type="ECO:0000256" key="5">
    <source>
        <dbReference type="ARBA" id="ARBA00022741"/>
    </source>
</evidence>
<evidence type="ECO:0000256" key="3">
    <source>
        <dbReference type="ARBA" id="ARBA00022679"/>
    </source>
</evidence>
<evidence type="ECO:0000256" key="9">
    <source>
        <dbReference type="ARBA" id="ARBA00023180"/>
    </source>
</evidence>
<keyword evidence="11" id="KW-0472">Membrane</keyword>
<dbReference type="Pfam" id="PF07714">
    <property type="entry name" value="PK_Tyr_Ser-Thr"/>
    <property type="match status" value="1"/>
</dbReference>
<dbReference type="InterPro" id="IPR011009">
    <property type="entry name" value="Kinase-like_dom_sf"/>
</dbReference>
<evidence type="ECO:0000259" key="12">
    <source>
        <dbReference type="PROSITE" id="PS50011"/>
    </source>
</evidence>
<keyword evidence="7" id="KW-0378">Hydrolase</keyword>
<dbReference type="InterPro" id="IPR001245">
    <property type="entry name" value="Ser-Thr/Tyr_kinase_cat_dom"/>
</dbReference>
<dbReference type="GO" id="GO:0008061">
    <property type="term" value="F:chitin binding"/>
    <property type="evidence" value="ECO:0007669"/>
    <property type="project" value="InterPro"/>
</dbReference>
<dbReference type="FunFam" id="3.30.200.20:FF:000951">
    <property type="entry name" value="Uncharacterized protein"/>
    <property type="match status" value="1"/>
</dbReference>
<dbReference type="PANTHER" id="PTHR27002">
    <property type="entry name" value="RECEPTOR-LIKE SERINE/THREONINE-PROTEIN KINASE SD1-8"/>
    <property type="match status" value="1"/>
</dbReference>
<reference evidence="14" key="2">
    <citation type="submission" date="2020-07" db="EMBL/GenBank/DDBJ databases">
        <authorList>
            <person name="Vera ALvarez R."/>
            <person name="Arias-Moreno D.M."/>
            <person name="Jimenez-Jacinto V."/>
            <person name="Jimenez-Bremont J.F."/>
            <person name="Swaminathan K."/>
            <person name="Moose S.P."/>
            <person name="Guerrero-Gonzalez M.L."/>
            <person name="Marino-Ramirez L."/>
            <person name="Landsman D."/>
            <person name="Rodriguez-Kessler M."/>
            <person name="Delgado-Sanchez P."/>
        </authorList>
    </citation>
    <scope>NUCLEOTIDE SEQUENCE</scope>
    <source>
        <tissue evidence="14">Cladode</tissue>
    </source>
</reference>
<keyword evidence="10" id="KW-0326">Glycosidase</keyword>
<dbReference type="InterPro" id="IPR000719">
    <property type="entry name" value="Prot_kinase_dom"/>
</dbReference>
<dbReference type="SUPFAM" id="SSF56112">
    <property type="entry name" value="Protein kinase-like (PK-like)"/>
    <property type="match status" value="1"/>
</dbReference>
<dbReference type="SUPFAM" id="SSF54556">
    <property type="entry name" value="Chitinase insertion domain"/>
    <property type="match status" value="1"/>
</dbReference>
<evidence type="ECO:0000256" key="1">
    <source>
        <dbReference type="ARBA" id="ARBA00008682"/>
    </source>
</evidence>
<dbReference type="PROSITE" id="PS51910">
    <property type="entry name" value="GH18_2"/>
    <property type="match status" value="1"/>
</dbReference>
<dbReference type="InterPro" id="IPR011583">
    <property type="entry name" value="Chitinase_II/V-like_cat"/>
</dbReference>
<feature type="domain" description="GH18" evidence="13">
    <location>
        <begin position="1"/>
        <end position="267"/>
    </location>
</feature>
<evidence type="ECO:0000256" key="2">
    <source>
        <dbReference type="ARBA" id="ARBA00022527"/>
    </source>
</evidence>
<dbReference type="SMART" id="SM00636">
    <property type="entry name" value="Glyco_18"/>
    <property type="match status" value="1"/>
</dbReference>
<reference evidence="14" key="1">
    <citation type="journal article" date="2013" name="J. Plant Res.">
        <title>Effect of fungi and light on seed germination of three Opuntia species from semiarid lands of central Mexico.</title>
        <authorList>
            <person name="Delgado-Sanchez P."/>
            <person name="Jimenez-Bremont J.F."/>
            <person name="Guerrero-Gonzalez Mde L."/>
            <person name="Flores J."/>
        </authorList>
    </citation>
    <scope>NUCLEOTIDE SEQUENCE</scope>
    <source>
        <tissue evidence="14">Cladode</tissue>
    </source>
</reference>
<dbReference type="Gene3D" id="3.20.20.80">
    <property type="entry name" value="Glycosidases"/>
    <property type="match status" value="1"/>
</dbReference>
<dbReference type="Gene3D" id="3.10.50.10">
    <property type="match status" value="1"/>
</dbReference>
<keyword evidence="6" id="KW-0418">Kinase</keyword>
<keyword evidence="9" id="KW-0325">Glycoprotein</keyword>
<keyword evidence="2" id="KW-0723">Serine/threonine-protein kinase</keyword>
<keyword evidence="4" id="KW-0732">Signal</keyword>
<dbReference type="AlphaFoldDB" id="A0A7C9EP27"/>
<feature type="domain" description="Protein kinase" evidence="12">
    <location>
        <begin position="368"/>
        <end position="462"/>
    </location>
</feature>